<evidence type="ECO:0000256" key="2">
    <source>
        <dbReference type="ARBA" id="ARBA00023163"/>
    </source>
</evidence>
<dbReference type="Proteomes" id="UP000237438">
    <property type="component" value="Unassembled WGS sequence"/>
</dbReference>
<organism evidence="6 7">
    <name type="scientific">Erysiphe pulchra</name>
    <dbReference type="NCBI Taxonomy" id="225359"/>
    <lineage>
        <taxon>Eukaryota</taxon>
        <taxon>Fungi</taxon>
        <taxon>Dikarya</taxon>
        <taxon>Ascomycota</taxon>
        <taxon>Pezizomycotina</taxon>
        <taxon>Leotiomycetes</taxon>
        <taxon>Erysiphales</taxon>
        <taxon>Erysiphaceae</taxon>
        <taxon>Erysiphe</taxon>
    </lineage>
</organism>
<feature type="region of interest" description="Disordered" evidence="4">
    <location>
        <begin position="115"/>
        <end position="157"/>
    </location>
</feature>
<dbReference type="SUPFAM" id="SSF47095">
    <property type="entry name" value="HMG-box"/>
    <property type="match status" value="1"/>
</dbReference>
<evidence type="ECO:0000259" key="5">
    <source>
        <dbReference type="PROSITE" id="PS50118"/>
    </source>
</evidence>
<feature type="domain" description="HMG box" evidence="5">
    <location>
        <begin position="52"/>
        <end position="120"/>
    </location>
</feature>
<dbReference type="PANTHER" id="PTHR10270">
    <property type="entry name" value="SOX TRANSCRIPTION FACTOR"/>
    <property type="match status" value="1"/>
</dbReference>
<dbReference type="SMART" id="SM00398">
    <property type="entry name" value="HMG"/>
    <property type="match status" value="1"/>
</dbReference>
<comment type="caution">
    <text evidence="6">The sequence shown here is derived from an EMBL/GenBank/DDBJ whole genome shotgun (WGS) entry which is preliminary data.</text>
</comment>
<dbReference type="InterPro" id="IPR009071">
    <property type="entry name" value="HMG_box_dom"/>
</dbReference>
<gene>
    <name evidence="6" type="ORF">EPUL_006094</name>
</gene>
<dbReference type="Pfam" id="PF00505">
    <property type="entry name" value="HMG_box"/>
    <property type="match status" value="1"/>
</dbReference>
<protein>
    <recommendedName>
        <fullName evidence="5">HMG box domain-containing protein</fullName>
    </recommendedName>
</protein>
<keyword evidence="1 3" id="KW-0238">DNA-binding</keyword>
<dbReference type="OrthoDB" id="6247875at2759"/>
<accession>A0A2S4PJL0</accession>
<dbReference type="InterPro" id="IPR036910">
    <property type="entry name" value="HMG_box_dom_sf"/>
</dbReference>
<proteinExistence type="predicted"/>
<dbReference type="CDD" id="cd01389">
    <property type="entry name" value="HMG-box_ROX1-like"/>
    <property type="match status" value="1"/>
</dbReference>
<evidence type="ECO:0000313" key="6">
    <source>
        <dbReference type="EMBL" id="POS82229.1"/>
    </source>
</evidence>
<name>A0A2S4PJL0_9PEZI</name>
<keyword evidence="7" id="KW-1185">Reference proteome</keyword>
<dbReference type="STRING" id="225359.A0A2S4PJL0"/>
<dbReference type="GO" id="GO:0005634">
    <property type="term" value="C:nucleus"/>
    <property type="evidence" value="ECO:0007669"/>
    <property type="project" value="UniProtKB-UniRule"/>
</dbReference>
<keyword evidence="2" id="KW-0804">Transcription</keyword>
<dbReference type="PROSITE" id="PS50118">
    <property type="entry name" value="HMG_BOX_2"/>
    <property type="match status" value="1"/>
</dbReference>
<dbReference type="EMBL" id="PEDP01003583">
    <property type="protein sequence ID" value="POS82229.1"/>
    <property type="molecule type" value="Genomic_DNA"/>
</dbReference>
<evidence type="ECO:0000256" key="4">
    <source>
        <dbReference type="SAM" id="MobiDB-lite"/>
    </source>
</evidence>
<sequence>MYTNLLSDYQNHFSENLNALSSISNRQSSFWNQESLHFSSNISSQGSSRGTQKRPPNSWILYRKSKHADTVLQNPNLPNCKISTLIARMWARESKEVRERYKALAECAKYQHTVDNPGYRYRPRKSSEVKRRQKKNPVRATNPALEPTSPTQNHSVNTQKLDEYKKSLEDISDSQVVATSFLTNTYTENPEINTSLNLNVFHLAGSIQVDNSEVDFQQYFEEI</sequence>
<evidence type="ECO:0000313" key="7">
    <source>
        <dbReference type="Proteomes" id="UP000237438"/>
    </source>
</evidence>
<evidence type="ECO:0000256" key="1">
    <source>
        <dbReference type="ARBA" id="ARBA00023125"/>
    </source>
</evidence>
<dbReference type="AlphaFoldDB" id="A0A2S4PJL0"/>
<evidence type="ECO:0000256" key="3">
    <source>
        <dbReference type="PROSITE-ProRule" id="PRU00267"/>
    </source>
</evidence>
<dbReference type="GO" id="GO:0000978">
    <property type="term" value="F:RNA polymerase II cis-regulatory region sequence-specific DNA binding"/>
    <property type="evidence" value="ECO:0007669"/>
    <property type="project" value="TreeGrafter"/>
</dbReference>
<dbReference type="GO" id="GO:0030154">
    <property type="term" value="P:cell differentiation"/>
    <property type="evidence" value="ECO:0007669"/>
    <property type="project" value="TreeGrafter"/>
</dbReference>
<feature type="compositionally biased region" description="Polar residues" evidence="4">
    <location>
        <begin position="148"/>
        <end position="157"/>
    </location>
</feature>
<keyword evidence="3" id="KW-0539">Nucleus</keyword>
<dbReference type="InterPro" id="IPR050140">
    <property type="entry name" value="SRY-related_HMG-box_TF-like"/>
</dbReference>
<dbReference type="Gene3D" id="1.10.30.10">
    <property type="entry name" value="High mobility group box domain"/>
    <property type="match status" value="1"/>
</dbReference>
<feature type="DNA-binding region" description="HMG box" evidence="3">
    <location>
        <begin position="52"/>
        <end position="120"/>
    </location>
</feature>
<dbReference type="GO" id="GO:0001228">
    <property type="term" value="F:DNA-binding transcription activator activity, RNA polymerase II-specific"/>
    <property type="evidence" value="ECO:0007669"/>
    <property type="project" value="TreeGrafter"/>
</dbReference>
<reference evidence="6 7" key="1">
    <citation type="submission" date="2017-10" db="EMBL/GenBank/DDBJ databases">
        <title>Development of genomic resources for the powdery mildew, Erysiphe pulchra.</title>
        <authorList>
            <person name="Wadl P.A."/>
            <person name="Mack B.M."/>
            <person name="Moore G."/>
            <person name="Beltz S.B."/>
        </authorList>
    </citation>
    <scope>NUCLEOTIDE SEQUENCE [LARGE SCALE GENOMIC DNA]</scope>
    <source>
        <strain evidence="6">Cflorida</strain>
    </source>
</reference>
<dbReference type="PANTHER" id="PTHR10270:SF161">
    <property type="entry name" value="SEX-DETERMINING REGION Y PROTEIN"/>
    <property type="match status" value="1"/>
</dbReference>